<dbReference type="AlphaFoldDB" id="A0A7I7S328"/>
<sequence length="322" mass="33680">MELTWWLVVIVACVALAAGIVVALAMPGDDGRRLRPLANVDRLTRLPAYVRAVRRRMIATIAVLVLLVLACGASVLAAARPTGLPTAAHDADTGQPEDVMVCAGAPVDDPQLAAAMRFFAGHVPTFDTQRIGLTSPNRRVIPMTRDHQYAAARFGEYAGSDAARRGDFSPAVSYANYAESTEDVLALCLTGFPDFDEAGAQRRSLIYVGPSTLRAPGETRPSVVGAEQLRELATTAGVQVNAVVTGPSNATLDDLARTTGGKSESSSGDVAVRLAEIRDAPPPPTPGQTVRVSTPESPDVPLAVAVLALAALSLVPLAVKSR</sequence>
<feature type="transmembrane region" description="Helical" evidence="1">
    <location>
        <begin position="57"/>
        <end position="79"/>
    </location>
</feature>
<evidence type="ECO:0000256" key="1">
    <source>
        <dbReference type="SAM" id="Phobius"/>
    </source>
</evidence>
<protein>
    <submittedName>
        <fullName evidence="2">Uncharacterized protein</fullName>
    </submittedName>
</protein>
<accession>A0A7I7S328</accession>
<evidence type="ECO:0000313" key="3">
    <source>
        <dbReference type="Proteomes" id="UP000467428"/>
    </source>
</evidence>
<name>A0A7I7S328_9MYCO</name>
<feature type="transmembrane region" description="Helical" evidence="1">
    <location>
        <begin position="6"/>
        <end position="26"/>
    </location>
</feature>
<geneLocation type="plasmid" evidence="3">
    <name>pjcm18538 dna</name>
</geneLocation>
<evidence type="ECO:0000313" key="2">
    <source>
        <dbReference type="EMBL" id="BBY50811.1"/>
    </source>
</evidence>
<keyword evidence="1" id="KW-0472">Membrane</keyword>
<dbReference type="EMBL" id="AP022593">
    <property type="protein sequence ID" value="BBY50811.1"/>
    <property type="molecule type" value="Genomic_DNA"/>
</dbReference>
<proteinExistence type="predicted"/>
<dbReference type="KEGG" id="marz:MARA_42790"/>
<reference evidence="2 3" key="1">
    <citation type="journal article" date="2019" name="Emerg. Microbes Infect.">
        <title>Comprehensive subspecies identification of 175 nontuberculous mycobacteria species based on 7547 genomic profiles.</title>
        <authorList>
            <person name="Matsumoto Y."/>
            <person name="Kinjo T."/>
            <person name="Motooka D."/>
            <person name="Nabeya D."/>
            <person name="Jung N."/>
            <person name="Uechi K."/>
            <person name="Horii T."/>
            <person name="Iida T."/>
            <person name="Fujita J."/>
            <person name="Nakamura S."/>
        </authorList>
    </citation>
    <scope>NUCLEOTIDE SEQUENCE [LARGE SCALE GENOMIC DNA]</scope>
    <source>
        <strain evidence="2 3">JCM 18538</strain>
    </source>
</reference>
<organism evidence="2 3">
    <name type="scientific">Mycolicibacterium arabiense</name>
    <dbReference type="NCBI Taxonomy" id="1286181"/>
    <lineage>
        <taxon>Bacteria</taxon>
        <taxon>Bacillati</taxon>
        <taxon>Actinomycetota</taxon>
        <taxon>Actinomycetes</taxon>
        <taxon>Mycobacteriales</taxon>
        <taxon>Mycobacteriaceae</taxon>
        <taxon>Mycolicibacterium</taxon>
    </lineage>
</organism>
<dbReference type="Proteomes" id="UP000467428">
    <property type="component" value="Chromosome"/>
</dbReference>
<keyword evidence="3" id="KW-1185">Reference proteome</keyword>
<keyword evidence="1" id="KW-0812">Transmembrane</keyword>
<gene>
    <name evidence="2" type="ORF">MARA_42790</name>
</gene>
<keyword evidence="1" id="KW-1133">Transmembrane helix</keyword>
<dbReference type="RefSeq" id="WP_163920496.1">
    <property type="nucleotide sequence ID" value="NZ_AP022593.1"/>
</dbReference>